<dbReference type="SUPFAM" id="SSF51658">
    <property type="entry name" value="Xylose isomerase-like"/>
    <property type="match status" value="1"/>
</dbReference>
<organism evidence="2 3">
    <name type="scientific">Stakelama saccharophila</name>
    <dbReference type="NCBI Taxonomy" id="3075605"/>
    <lineage>
        <taxon>Bacteria</taxon>
        <taxon>Pseudomonadati</taxon>
        <taxon>Pseudomonadota</taxon>
        <taxon>Alphaproteobacteria</taxon>
        <taxon>Sphingomonadales</taxon>
        <taxon>Sphingomonadaceae</taxon>
        <taxon>Stakelama</taxon>
    </lineage>
</organism>
<sequence>MSDMKGPAVFLAQFLGDTAPFDTLDHLAEWAAGLGYVGVQIPCDPRLIDLEQAAASKGYCDDLRGRLAGFGVEPTELSTHLQGQLVAVHPAYGSLFDGFAPAALHGKPAERQAWAVEQVTLAAKASANLGLSAHATFSGALAWPYVYPWPQRPAGLVEEAFAELARRWTPILDAFEAAGVDCAFEIHPGEDLHDGATWERFLAAVDHHSRARILFDPSHFVLQQLDYVDFIDRYHDRISCFHVKDAEFNPSGRTGVYGGYESWIDRAGRFRSPGDGQVEFGAIFSKLAQYGYDGWAVVEWECALKRAEDGAREGAPFIRDHMVRVTDHAFDDFAASGADRGAIRKLLGLPVQGTSE</sequence>
<proteinExistence type="predicted"/>
<dbReference type="EMBL" id="CP135076">
    <property type="protein sequence ID" value="WNO52655.1"/>
    <property type="molecule type" value="Genomic_DNA"/>
</dbReference>
<accession>A0ABZ0B5K0</accession>
<dbReference type="InterPro" id="IPR013022">
    <property type="entry name" value="Xyl_isomerase-like_TIM-brl"/>
</dbReference>
<dbReference type="PANTHER" id="PTHR12110">
    <property type="entry name" value="HYDROXYPYRUVATE ISOMERASE"/>
    <property type="match status" value="1"/>
</dbReference>
<reference evidence="2 3" key="1">
    <citation type="submission" date="2023-09" db="EMBL/GenBank/DDBJ databases">
        <authorList>
            <person name="Rey-Velasco X."/>
        </authorList>
    </citation>
    <scope>NUCLEOTIDE SEQUENCE [LARGE SCALE GENOMIC DNA]</scope>
    <source>
        <strain evidence="2 3">W311</strain>
    </source>
</reference>
<dbReference type="GO" id="GO:0016853">
    <property type="term" value="F:isomerase activity"/>
    <property type="evidence" value="ECO:0007669"/>
    <property type="project" value="UniProtKB-KW"/>
</dbReference>
<evidence type="ECO:0000313" key="2">
    <source>
        <dbReference type="EMBL" id="WNO52655.1"/>
    </source>
</evidence>
<dbReference type="Gene3D" id="3.20.20.150">
    <property type="entry name" value="Divalent-metal-dependent TIM barrel enzymes"/>
    <property type="match status" value="1"/>
</dbReference>
<dbReference type="InterPro" id="IPR036237">
    <property type="entry name" value="Xyl_isomerase-like_sf"/>
</dbReference>
<dbReference type="RefSeq" id="WP_313913330.1">
    <property type="nucleotide sequence ID" value="NZ_CP135076.1"/>
</dbReference>
<dbReference type="InterPro" id="IPR050312">
    <property type="entry name" value="IolE/XylAMocC-like"/>
</dbReference>
<gene>
    <name evidence="2" type="ORF">RPR59_09260</name>
</gene>
<evidence type="ECO:0000259" key="1">
    <source>
        <dbReference type="Pfam" id="PF01261"/>
    </source>
</evidence>
<dbReference type="PANTHER" id="PTHR12110:SF21">
    <property type="entry name" value="XYLOSE ISOMERASE-LIKE TIM BARREL DOMAIN-CONTAINING PROTEIN"/>
    <property type="match status" value="1"/>
</dbReference>
<dbReference type="Pfam" id="PF01261">
    <property type="entry name" value="AP_endonuc_2"/>
    <property type="match status" value="1"/>
</dbReference>
<dbReference type="Proteomes" id="UP001302249">
    <property type="component" value="Chromosome"/>
</dbReference>
<feature type="domain" description="Xylose isomerase-like TIM barrel" evidence="1">
    <location>
        <begin position="29"/>
        <end position="320"/>
    </location>
</feature>
<name>A0ABZ0B5K0_9SPHN</name>
<keyword evidence="2" id="KW-0413">Isomerase</keyword>
<protein>
    <submittedName>
        <fullName evidence="2">Sugar phosphate isomerase/epimerase</fullName>
    </submittedName>
</protein>
<keyword evidence="3" id="KW-1185">Reference proteome</keyword>
<evidence type="ECO:0000313" key="3">
    <source>
        <dbReference type="Proteomes" id="UP001302249"/>
    </source>
</evidence>